<dbReference type="GO" id="GO:0008757">
    <property type="term" value="F:S-adenosylmethionine-dependent methyltransferase activity"/>
    <property type="evidence" value="ECO:0007669"/>
    <property type="project" value="InterPro"/>
</dbReference>
<protein>
    <recommendedName>
        <fullName evidence="4">Methyltransferase type 11 domain-containing protein</fullName>
    </recommendedName>
</protein>
<evidence type="ECO:0000259" key="4">
    <source>
        <dbReference type="Pfam" id="PF08241"/>
    </source>
</evidence>
<evidence type="ECO:0000256" key="3">
    <source>
        <dbReference type="ARBA" id="ARBA00022679"/>
    </source>
</evidence>
<dbReference type="AlphaFoldDB" id="A0A8J2KTG9"/>
<dbReference type="GO" id="GO:0032259">
    <property type="term" value="P:methylation"/>
    <property type="evidence" value="ECO:0007669"/>
    <property type="project" value="UniProtKB-KW"/>
</dbReference>
<keyword evidence="6" id="KW-1185">Reference proteome</keyword>
<keyword evidence="3" id="KW-0808">Transferase</keyword>
<evidence type="ECO:0000313" key="6">
    <source>
        <dbReference type="Proteomes" id="UP000708208"/>
    </source>
</evidence>
<evidence type="ECO:0000256" key="1">
    <source>
        <dbReference type="ARBA" id="ARBA00008361"/>
    </source>
</evidence>
<reference evidence="5" key="1">
    <citation type="submission" date="2021-06" db="EMBL/GenBank/DDBJ databases">
        <authorList>
            <person name="Hodson N. C."/>
            <person name="Mongue J. A."/>
            <person name="Jaron S. K."/>
        </authorList>
    </citation>
    <scope>NUCLEOTIDE SEQUENCE</scope>
</reference>
<feature type="non-terminal residue" evidence="5">
    <location>
        <position position="159"/>
    </location>
</feature>
<dbReference type="InterPro" id="IPR013216">
    <property type="entry name" value="Methyltransf_11"/>
</dbReference>
<gene>
    <name evidence="5" type="ORF">AFUS01_LOCUS31413</name>
</gene>
<evidence type="ECO:0000313" key="5">
    <source>
        <dbReference type="EMBL" id="CAG7821055.1"/>
    </source>
</evidence>
<dbReference type="PANTHER" id="PTHR44942:SF4">
    <property type="entry name" value="METHYLTRANSFERASE TYPE 11 DOMAIN-CONTAINING PROTEIN"/>
    <property type="match status" value="1"/>
</dbReference>
<comment type="caution">
    <text evidence="5">The sequence shown here is derived from an EMBL/GenBank/DDBJ whole genome shotgun (WGS) entry which is preliminary data.</text>
</comment>
<dbReference type="Proteomes" id="UP000708208">
    <property type="component" value="Unassembled WGS sequence"/>
</dbReference>
<name>A0A8J2KTG9_9HEXA</name>
<dbReference type="InterPro" id="IPR051052">
    <property type="entry name" value="Diverse_substrate_MTase"/>
</dbReference>
<organism evidence="5 6">
    <name type="scientific">Allacma fusca</name>
    <dbReference type="NCBI Taxonomy" id="39272"/>
    <lineage>
        <taxon>Eukaryota</taxon>
        <taxon>Metazoa</taxon>
        <taxon>Ecdysozoa</taxon>
        <taxon>Arthropoda</taxon>
        <taxon>Hexapoda</taxon>
        <taxon>Collembola</taxon>
        <taxon>Symphypleona</taxon>
        <taxon>Sminthuridae</taxon>
        <taxon>Allacma</taxon>
    </lineage>
</organism>
<evidence type="ECO:0000256" key="2">
    <source>
        <dbReference type="ARBA" id="ARBA00022603"/>
    </source>
</evidence>
<dbReference type="CDD" id="cd02440">
    <property type="entry name" value="AdoMet_MTases"/>
    <property type="match status" value="1"/>
</dbReference>
<comment type="similarity">
    <text evidence="1">Belongs to the methyltransferase superfamily.</text>
</comment>
<proteinExistence type="inferred from homology"/>
<keyword evidence="2" id="KW-0489">Methyltransferase</keyword>
<accession>A0A8J2KTG9</accession>
<dbReference type="Pfam" id="PF08241">
    <property type="entry name" value="Methyltransf_11"/>
    <property type="match status" value="1"/>
</dbReference>
<sequence>MATLFQGKDHAQVYAQSRPSTPPELISRVLNFLREQYTGDLHLAVDVGCGSGQNTFLFSEHFENVIGTDVSGAQIEVATTSRNDKPNVTFAVHPSHEIPAMDGSVELITAATAAHWFDLPKFFAEGDRVLRQNGVMALYSYNMFPRLNFVDENGIDKSD</sequence>
<dbReference type="PANTHER" id="PTHR44942">
    <property type="entry name" value="METHYLTRANSF_11 DOMAIN-CONTAINING PROTEIN"/>
    <property type="match status" value="1"/>
</dbReference>
<dbReference type="EMBL" id="CAJVCH010498661">
    <property type="protein sequence ID" value="CAG7821055.1"/>
    <property type="molecule type" value="Genomic_DNA"/>
</dbReference>
<dbReference type="OrthoDB" id="8123669at2759"/>
<feature type="domain" description="Methyltransferase type 11" evidence="4">
    <location>
        <begin position="45"/>
        <end position="137"/>
    </location>
</feature>